<feature type="signal peptide" evidence="2">
    <location>
        <begin position="1"/>
        <end position="31"/>
    </location>
</feature>
<dbReference type="EMBL" id="VDMN01000004">
    <property type="protein sequence ID" value="TNM62043.1"/>
    <property type="molecule type" value="Genomic_DNA"/>
</dbReference>
<feature type="compositionally biased region" description="Basic and acidic residues" evidence="1">
    <location>
        <begin position="187"/>
        <end position="206"/>
    </location>
</feature>
<name>A0A5C4XEV8_9HYPH</name>
<protein>
    <submittedName>
        <fullName evidence="3">Invasion associated locus B family protein</fullName>
    </submittedName>
</protein>
<dbReference type="AlphaFoldDB" id="A0A5C4XEV8"/>
<feature type="chain" id="PRO_5023129425" evidence="2">
    <location>
        <begin position="32"/>
        <end position="215"/>
    </location>
</feature>
<keyword evidence="4" id="KW-1185">Reference proteome</keyword>
<reference evidence="3 4" key="1">
    <citation type="submission" date="2019-06" db="EMBL/GenBank/DDBJ databases">
        <title>The draft genome of Rhizobium smilacinae PTYR-5.</title>
        <authorList>
            <person name="Liu L."/>
            <person name="Li L."/>
            <person name="Zhang X."/>
        </authorList>
    </citation>
    <scope>NUCLEOTIDE SEQUENCE [LARGE SCALE GENOMIC DNA]</scope>
    <source>
        <strain evidence="3 4">PTYR-5</strain>
    </source>
</reference>
<dbReference type="RefSeq" id="WP_139677672.1">
    <property type="nucleotide sequence ID" value="NZ_VDMN01000004.1"/>
</dbReference>
<feature type="region of interest" description="Disordered" evidence="1">
    <location>
        <begin position="184"/>
        <end position="215"/>
    </location>
</feature>
<evidence type="ECO:0000313" key="3">
    <source>
        <dbReference type="EMBL" id="TNM62043.1"/>
    </source>
</evidence>
<keyword evidence="2" id="KW-0732">Signal</keyword>
<sequence>MNLKATKVLRTAMSALALTVGAAAMPFAASAQQAAAPAAPSAPPLGWFKTCTKQDDADLCVVQNVILAQNGQLITAVGLITLEGKVNRKLLQVSVPTARLVPPGVVMQIDGGKGQKLDYTVCLPDKCTAEIPLTDAMIASLKKGNDVVFTSMNFRRAPNPIKVSLGGFTGAFDGPAITQSQLAESQRTLEEGMQKKAEEARKKLEEAQSAAKQGQ</sequence>
<organism evidence="3 4">
    <name type="scientific">Aliirhizobium smilacinae</name>
    <dbReference type="NCBI Taxonomy" id="1395944"/>
    <lineage>
        <taxon>Bacteria</taxon>
        <taxon>Pseudomonadati</taxon>
        <taxon>Pseudomonadota</taxon>
        <taxon>Alphaproteobacteria</taxon>
        <taxon>Hyphomicrobiales</taxon>
        <taxon>Rhizobiaceae</taxon>
        <taxon>Aliirhizobium</taxon>
    </lineage>
</organism>
<dbReference type="InterPro" id="IPR010642">
    <property type="entry name" value="Invasion_prot_B"/>
</dbReference>
<dbReference type="OrthoDB" id="8017994at2"/>
<comment type="caution">
    <text evidence="3">The sequence shown here is derived from an EMBL/GenBank/DDBJ whole genome shotgun (WGS) entry which is preliminary data.</text>
</comment>
<dbReference type="Gene3D" id="2.60.40.1880">
    <property type="entry name" value="Invasion associated locus B (IalB) protein"/>
    <property type="match status" value="1"/>
</dbReference>
<evidence type="ECO:0000256" key="2">
    <source>
        <dbReference type="SAM" id="SignalP"/>
    </source>
</evidence>
<gene>
    <name evidence="3" type="ORF">FHP24_18240</name>
</gene>
<accession>A0A5C4XEV8</accession>
<dbReference type="Proteomes" id="UP000311605">
    <property type="component" value="Unassembled WGS sequence"/>
</dbReference>
<dbReference type="InterPro" id="IPR038696">
    <property type="entry name" value="IalB_sf"/>
</dbReference>
<proteinExistence type="predicted"/>
<dbReference type="Pfam" id="PF06776">
    <property type="entry name" value="IalB"/>
    <property type="match status" value="1"/>
</dbReference>
<evidence type="ECO:0000256" key="1">
    <source>
        <dbReference type="SAM" id="MobiDB-lite"/>
    </source>
</evidence>
<evidence type="ECO:0000313" key="4">
    <source>
        <dbReference type="Proteomes" id="UP000311605"/>
    </source>
</evidence>